<accession>A0ABS2PFQ1</accession>
<dbReference type="InterPro" id="IPR021808">
    <property type="entry name" value="DUF3383"/>
</dbReference>
<organism evidence="1 2">
    <name type="scientific">Geomicrobium sediminis</name>
    <dbReference type="NCBI Taxonomy" id="1347788"/>
    <lineage>
        <taxon>Bacteria</taxon>
        <taxon>Bacillati</taxon>
        <taxon>Bacillota</taxon>
        <taxon>Bacilli</taxon>
        <taxon>Bacillales</taxon>
        <taxon>Geomicrobium</taxon>
    </lineage>
</organism>
<sequence length="336" mass="36756">MAIRDVEVTITRETQTVSQAGFGLPLILGKSKSHEYKTYRSIQEVSDDFNVDDQEYRFANRIFAQSPRPQRVAIKSIADVNEEGDEASPDQLVTALNNTDGDFYFLLCTDQSADVVSALSDWIDTQRKLYFYTTGSIDTILDSNSERSIGLLHSDPTAAAGWVGRCAPTNPGSITWKFKQVSGVGLSEGINDDEIELVIDDESNGNAIISQGGVLHTTPGRTTSGEFIDILRSQDFVEARLKERVFTTLVNAPKVPFTNTGIAMIRAAVESVLKSAFNNGIIAEDENGEPLYNISTPDRSDVPQEDRAKRTLPDVNFDFELAGAIHGVAITGAIRV</sequence>
<evidence type="ECO:0000313" key="1">
    <source>
        <dbReference type="EMBL" id="MBM7634077.1"/>
    </source>
</evidence>
<proteinExistence type="predicted"/>
<dbReference type="EMBL" id="JAFBEC010000009">
    <property type="protein sequence ID" value="MBM7634077.1"/>
    <property type="molecule type" value="Genomic_DNA"/>
</dbReference>
<comment type="caution">
    <text evidence="1">The sequence shown here is derived from an EMBL/GenBank/DDBJ whole genome shotgun (WGS) entry which is preliminary data.</text>
</comment>
<evidence type="ECO:0008006" key="3">
    <source>
        <dbReference type="Google" id="ProtNLM"/>
    </source>
</evidence>
<gene>
    <name evidence="1" type="ORF">JOD17_003177</name>
</gene>
<dbReference type="RefSeq" id="WP_204698826.1">
    <property type="nucleotide sequence ID" value="NZ_JAFBEC010000009.1"/>
</dbReference>
<protein>
    <recommendedName>
        <fullName evidence="3">DUF3383 family protein</fullName>
    </recommendedName>
</protein>
<dbReference type="Proteomes" id="UP000741863">
    <property type="component" value="Unassembled WGS sequence"/>
</dbReference>
<name>A0ABS2PFQ1_9BACL</name>
<dbReference type="Pfam" id="PF11863">
    <property type="entry name" value="DUF3383"/>
    <property type="match status" value="1"/>
</dbReference>
<keyword evidence="2" id="KW-1185">Reference proteome</keyword>
<evidence type="ECO:0000313" key="2">
    <source>
        <dbReference type="Proteomes" id="UP000741863"/>
    </source>
</evidence>
<reference evidence="1 2" key="1">
    <citation type="submission" date="2021-01" db="EMBL/GenBank/DDBJ databases">
        <title>Genomic Encyclopedia of Type Strains, Phase IV (KMG-IV): sequencing the most valuable type-strain genomes for metagenomic binning, comparative biology and taxonomic classification.</title>
        <authorList>
            <person name="Goeker M."/>
        </authorList>
    </citation>
    <scope>NUCLEOTIDE SEQUENCE [LARGE SCALE GENOMIC DNA]</scope>
    <source>
        <strain evidence="1 2">DSM 25540</strain>
    </source>
</reference>